<protein>
    <submittedName>
        <fullName evidence="1">Uncharacterized protein</fullName>
    </submittedName>
</protein>
<reference evidence="1" key="2">
    <citation type="submission" date="2024-07" db="EMBL/GenBank/DDBJ databases">
        <title>Streptomyces haneummycinica sp. nov., a new antibiotic-producing actinobacterium isolated from marine sediment.</title>
        <authorList>
            <person name="Uemura M."/>
            <person name="Hamada M."/>
            <person name="Hirano S."/>
            <person name="Kobayashi K."/>
            <person name="Ohshiro T."/>
            <person name="Kobayashi T."/>
            <person name="Terahara T."/>
        </authorList>
    </citation>
    <scope>NUCLEOTIDE SEQUENCE</scope>
    <source>
        <strain evidence="1">KM77-8</strain>
    </source>
</reference>
<reference evidence="1" key="1">
    <citation type="submission" date="2024-06" db="EMBL/GenBank/DDBJ databases">
        <authorList>
            <consortium name="consrtm"/>
            <person name="Uemura M."/>
            <person name="Terahara T."/>
        </authorList>
    </citation>
    <scope>NUCLEOTIDE SEQUENCE</scope>
    <source>
        <strain evidence="1">KM77-8</strain>
    </source>
</reference>
<name>A0AAT9HM71_9ACTN</name>
<accession>A0AAT9HM71</accession>
<evidence type="ECO:0000313" key="1">
    <source>
        <dbReference type="EMBL" id="BFO18454.1"/>
    </source>
</evidence>
<dbReference type="AlphaFoldDB" id="A0AAT9HM71"/>
<proteinExistence type="predicted"/>
<gene>
    <name evidence="1" type="ORF">SHKM778_48420</name>
</gene>
<organism evidence="1">
    <name type="scientific">Streptomyces haneummycinicus</name>
    <dbReference type="NCBI Taxonomy" id="3074435"/>
    <lineage>
        <taxon>Bacteria</taxon>
        <taxon>Bacillati</taxon>
        <taxon>Actinomycetota</taxon>
        <taxon>Actinomycetes</taxon>
        <taxon>Kitasatosporales</taxon>
        <taxon>Streptomycetaceae</taxon>
        <taxon>Streptomyces</taxon>
    </lineage>
</organism>
<sequence>MFLDDPTDGPAEAVDCLAEQLGVAEVSVVKERAGHGTQPLYTPEAESR</sequence>
<dbReference type="EMBL" id="AP035768">
    <property type="protein sequence ID" value="BFO18454.1"/>
    <property type="molecule type" value="Genomic_DNA"/>
</dbReference>